<dbReference type="PANTHER" id="PTHR42973">
    <property type="entry name" value="BINDING OXIDOREDUCTASE, PUTATIVE (AFU_ORTHOLOGUE AFUA_1G17690)-RELATED"/>
    <property type="match status" value="1"/>
</dbReference>
<dbReference type="AlphaFoldDB" id="A0ABD3MHM2"/>
<feature type="domain" description="FAD-binding PCMH-type" evidence="7">
    <location>
        <begin position="146"/>
        <end position="405"/>
    </location>
</feature>
<evidence type="ECO:0000256" key="3">
    <source>
        <dbReference type="ARBA" id="ARBA00022630"/>
    </source>
</evidence>
<evidence type="ECO:0000256" key="2">
    <source>
        <dbReference type="ARBA" id="ARBA00005466"/>
    </source>
</evidence>
<evidence type="ECO:0000313" key="9">
    <source>
        <dbReference type="Proteomes" id="UP001530293"/>
    </source>
</evidence>
<protein>
    <recommendedName>
        <fullName evidence="7">FAD-binding PCMH-type domain-containing protein</fullName>
    </recommendedName>
</protein>
<evidence type="ECO:0000256" key="6">
    <source>
        <dbReference type="SAM" id="SignalP"/>
    </source>
</evidence>
<keyword evidence="4" id="KW-0274">FAD</keyword>
<dbReference type="SUPFAM" id="SSF56176">
    <property type="entry name" value="FAD-binding/transporter-associated domain-like"/>
    <property type="match status" value="1"/>
</dbReference>
<name>A0ABD3MHM2_9STRA</name>
<dbReference type="InterPro" id="IPR016169">
    <property type="entry name" value="FAD-bd_PCMH_sub2"/>
</dbReference>
<dbReference type="PROSITE" id="PS51387">
    <property type="entry name" value="FAD_PCMH"/>
    <property type="match status" value="1"/>
</dbReference>
<dbReference type="GO" id="GO:0016491">
    <property type="term" value="F:oxidoreductase activity"/>
    <property type="evidence" value="ECO:0007669"/>
    <property type="project" value="UniProtKB-KW"/>
</dbReference>
<feature type="signal peptide" evidence="6">
    <location>
        <begin position="1"/>
        <end position="23"/>
    </location>
</feature>
<evidence type="ECO:0000256" key="5">
    <source>
        <dbReference type="ARBA" id="ARBA00023002"/>
    </source>
</evidence>
<gene>
    <name evidence="8" type="ORF">ACHAWU_007395</name>
</gene>
<comment type="similarity">
    <text evidence="2">Belongs to the oxygen-dependent FAD-linked oxidoreductase family.</text>
</comment>
<dbReference type="InterPro" id="IPR036318">
    <property type="entry name" value="FAD-bd_PCMH-like_sf"/>
</dbReference>
<organism evidence="8 9">
    <name type="scientific">Discostella pseudostelligera</name>
    <dbReference type="NCBI Taxonomy" id="259834"/>
    <lineage>
        <taxon>Eukaryota</taxon>
        <taxon>Sar</taxon>
        <taxon>Stramenopiles</taxon>
        <taxon>Ochrophyta</taxon>
        <taxon>Bacillariophyta</taxon>
        <taxon>Coscinodiscophyceae</taxon>
        <taxon>Thalassiosirophycidae</taxon>
        <taxon>Stephanodiscales</taxon>
        <taxon>Stephanodiscaceae</taxon>
        <taxon>Discostella</taxon>
    </lineage>
</organism>
<keyword evidence="5" id="KW-0560">Oxidoreductase</keyword>
<accession>A0ABD3MHM2</accession>
<keyword evidence="9" id="KW-1185">Reference proteome</keyword>
<comment type="cofactor">
    <cofactor evidence="1">
        <name>FAD</name>
        <dbReference type="ChEBI" id="CHEBI:57692"/>
    </cofactor>
</comment>
<dbReference type="InterPro" id="IPR016167">
    <property type="entry name" value="FAD-bd_PCMH_sub1"/>
</dbReference>
<dbReference type="Gene3D" id="3.30.43.10">
    <property type="entry name" value="Uridine Diphospho-n-acetylenolpyruvylglucosamine Reductase, domain 2"/>
    <property type="match status" value="1"/>
</dbReference>
<reference evidence="8 9" key="1">
    <citation type="submission" date="2024-10" db="EMBL/GenBank/DDBJ databases">
        <title>Updated reference genomes for cyclostephanoid diatoms.</title>
        <authorList>
            <person name="Roberts W.R."/>
            <person name="Alverson A.J."/>
        </authorList>
    </citation>
    <scope>NUCLEOTIDE SEQUENCE [LARGE SCALE GENOMIC DNA]</scope>
    <source>
        <strain evidence="8 9">AJA232-27</strain>
    </source>
</reference>
<dbReference type="EMBL" id="JALLBG020000150">
    <property type="protein sequence ID" value="KAL3761436.1"/>
    <property type="molecule type" value="Genomic_DNA"/>
</dbReference>
<feature type="chain" id="PRO_5044776144" description="FAD-binding PCMH-type domain-containing protein" evidence="6">
    <location>
        <begin position="24"/>
        <end position="760"/>
    </location>
</feature>
<sequence>MFIILSNKASAFLLLTFLHHRHATTLVAAADDGWRSDLPWDTDLTSKLSPSASLLSTTPDKYLEECIPTFEVSWPYKTNHALINQPSGMCLPHLFCAFELCSPDPDTDTVPLSERLEMTSDVNVDTLYSDLDGDIQDWIEDTSNSNYNLPSKVLFPVVASDIIAAVNFAKTHGLELSVKNSGHSYTAASTKKNTLLLNMNQYTRYASEGEGSIIDCDADSSSSSSSSNVTDLSDQPCLLSLAKGKPAVIRVGGGENWDKTYRAVKAANEALEDGYKYHIVGGAAGTVSPMGWTFQGGLAGNKGGRLFGFGVDQVVQLEMVLPNTQHVKFGPTEWEDVEGYDVPKTTKVSGVCRTNPEELDESLWTWADCPEDANINFDDLWFAVRGGGGGTWGVVLSVYLQLHDYLPYEKVTLNSPTCLTETPSEAQMDVLGDAYTKFLIYLLLDPAVLEMPEEHSNACGWPPEDTAISCYGEGSGQMVVEYWKGYISAINETLLSEGVSASLIEASYNCPTVEFYKDLGDAYTAILAPSYPEDYPYAEMVPDFPYPGLRVTLDDTSNVIIPKEWVLSDIDTAITYLPLSSAQYATFGGRNMAATSDQSNALSQAHRNGGYMFMLPHAALTDEFYAGLFPLMYNTTNTTNFPGFIGSNHAGVNTMGPLKDDWTKACPMDWTTEERKEKCIPLQEAIYGTETLKRLEAIKEQIDPDFMFDCNNCIGNNRVKSAEELAKEKENETKSEADRLASHFLFIWTLFVLAAVPYVV</sequence>
<dbReference type="InterPro" id="IPR050416">
    <property type="entry name" value="FAD-linked_Oxidoreductase"/>
</dbReference>
<evidence type="ECO:0000259" key="7">
    <source>
        <dbReference type="PROSITE" id="PS51387"/>
    </source>
</evidence>
<keyword evidence="3" id="KW-0285">Flavoprotein</keyword>
<dbReference type="PANTHER" id="PTHR42973:SF39">
    <property type="entry name" value="FAD-BINDING PCMH-TYPE DOMAIN-CONTAINING PROTEIN"/>
    <property type="match status" value="1"/>
</dbReference>
<evidence type="ECO:0000256" key="1">
    <source>
        <dbReference type="ARBA" id="ARBA00001974"/>
    </source>
</evidence>
<dbReference type="InterPro" id="IPR016166">
    <property type="entry name" value="FAD-bd_PCMH"/>
</dbReference>
<comment type="caution">
    <text evidence="8">The sequence shown here is derived from an EMBL/GenBank/DDBJ whole genome shotgun (WGS) entry which is preliminary data.</text>
</comment>
<keyword evidence="6" id="KW-0732">Signal</keyword>
<evidence type="ECO:0000313" key="8">
    <source>
        <dbReference type="EMBL" id="KAL3761436.1"/>
    </source>
</evidence>
<evidence type="ECO:0000256" key="4">
    <source>
        <dbReference type="ARBA" id="ARBA00022827"/>
    </source>
</evidence>
<proteinExistence type="inferred from homology"/>
<dbReference type="Gene3D" id="3.30.465.10">
    <property type="match status" value="1"/>
</dbReference>
<dbReference type="Proteomes" id="UP001530293">
    <property type="component" value="Unassembled WGS sequence"/>
</dbReference>